<dbReference type="eggNOG" id="COG4577">
    <property type="taxonomic scope" value="Bacteria"/>
</dbReference>
<keyword evidence="2" id="KW-1283">Bacterial microcompartment</keyword>
<dbReference type="SMART" id="SM00877">
    <property type="entry name" value="BMC"/>
    <property type="match status" value="1"/>
</dbReference>
<dbReference type="RefSeq" id="WP_014552470.1">
    <property type="nucleotide sequence ID" value="NC_017455.1"/>
</dbReference>
<dbReference type="SUPFAM" id="SSF143414">
    <property type="entry name" value="CcmK-like"/>
    <property type="match status" value="1"/>
</dbReference>
<evidence type="ECO:0000313" key="6">
    <source>
        <dbReference type="EMBL" id="ADO76437.1"/>
    </source>
</evidence>
<dbReference type="KEGG" id="hpk:Hprae_0280"/>
<keyword evidence="7" id="KW-1185">Reference proteome</keyword>
<dbReference type="PATRIC" id="fig|572479.3.peg.283"/>
<sequence>MSNTALGLIETYGYTASVEAADVCLKAANVSLSACKKVRGGLVTIEIIGDVGAVKAAIDAAEAAVPRVGKLISTHVIPRPAAELDSILGDNSFNSKTGSETEKEAQKVEKSDQAEVEAENEVKTDKKSEAKTKAETKTDAQPDSSLESKQNKKEKSKPKKEKSESKKQLTKKELKEHKVVELRSLAREIKNIKLTNKEIKYARKKELIKAILDAKSKRSDT</sequence>
<dbReference type="PANTHER" id="PTHR33941">
    <property type="entry name" value="PROPANEDIOL UTILIZATION PROTEIN PDUA"/>
    <property type="match status" value="1"/>
</dbReference>
<proteinExistence type="inferred from homology"/>
<dbReference type="EMBL" id="CP002175">
    <property type="protein sequence ID" value="ADO76437.1"/>
    <property type="molecule type" value="Genomic_DNA"/>
</dbReference>
<dbReference type="InterPro" id="IPR044872">
    <property type="entry name" value="CcmK/CsoS1_BMC"/>
</dbReference>
<dbReference type="OrthoDB" id="9812608at2"/>
<reference evidence="6 7" key="2">
    <citation type="journal article" date="2011" name="Stand. Genomic Sci.">
        <title>Complete genome sequence of the extremely halophilic Halanaerobium praevalens type strain (GSL).</title>
        <authorList>
            <person name="Ivanova N."/>
            <person name="Sikorski J."/>
            <person name="Chertkov O."/>
            <person name="Nolan M."/>
            <person name="Lucas S."/>
            <person name="Hammon N."/>
            <person name="Deshpande S."/>
            <person name="Cheng J.F."/>
            <person name="Tapia R."/>
            <person name="Han C."/>
            <person name="Goodwin L."/>
            <person name="Pitluck S."/>
            <person name="Huntemann M."/>
            <person name="Liolios K."/>
            <person name="Pagani I."/>
            <person name="Mavromatis K."/>
            <person name="Ovchinikova G."/>
            <person name="Pati A."/>
            <person name="Chen A."/>
            <person name="Palaniappan K."/>
            <person name="Land M."/>
            <person name="Hauser L."/>
            <person name="Brambilla E.M."/>
            <person name="Kannan K.P."/>
            <person name="Rohde M."/>
            <person name="Tindall B.J."/>
            <person name="Goker M."/>
            <person name="Detter J.C."/>
            <person name="Woyke T."/>
            <person name="Bristow J."/>
            <person name="Eisen J.A."/>
            <person name="Markowitz V."/>
            <person name="Hugenholtz P."/>
            <person name="Kyrpides N.C."/>
            <person name="Klenk H.P."/>
            <person name="Lapidus A."/>
        </authorList>
    </citation>
    <scope>NUCLEOTIDE SEQUENCE [LARGE SCALE GENOMIC DNA]</scope>
    <source>
        <strain evidence="7">ATCC 33744 / DSM 2228 / GSL</strain>
    </source>
</reference>
<dbReference type="AlphaFoldDB" id="E3DN31"/>
<dbReference type="CDD" id="cd07045">
    <property type="entry name" value="BMC_CcmK_like"/>
    <property type="match status" value="1"/>
</dbReference>
<dbReference type="Pfam" id="PF00936">
    <property type="entry name" value="BMC"/>
    <property type="match status" value="1"/>
</dbReference>
<comment type="similarity">
    <text evidence="3">Belongs to the bacterial microcompartments protein family.</text>
</comment>
<dbReference type="PANTHER" id="PTHR33941:SF11">
    <property type="entry name" value="BACTERIAL MICROCOMPARTMENT SHELL PROTEIN PDUJ"/>
    <property type="match status" value="1"/>
</dbReference>
<dbReference type="PROSITE" id="PS51930">
    <property type="entry name" value="BMC_2"/>
    <property type="match status" value="1"/>
</dbReference>
<feature type="region of interest" description="Disordered" evidence="4">
    <location>
        <begin position="87"/>
        <end position="176"/>
    </location>
</feature>
<evidence type="ECO:0000256" key="3">
    <source>
        <dbReference type="PROSITE-ProRule" id="PRU01278"/>
    </source>
</evidence>
<protein>
    <submittedName>
        <fullName evidence="6">Microcompartments protein</fullName>
    </submittedName>
</protein>
<reference evidence="7" key="1">
    <citation type="submission" date="2010-10" db="EMBL/GenBank/DDBJ databases">
        <title>The complete genome of Halanaerobium praevalens DSM 2228.</title>
        <authorList>
            <consortium name="US DOE Joint Genome Institute (JGI-PGF)"/>
            <person name="Lucas S."/>
            <person name="Copeland A."/>
            <person name="Lapidus A."/>
            <person name="Glavina del Rio T."/>
            <person name="Dalin E."/>
            <person name="Tice H."/>
            <person name="Bruce D."/>
            <person name="Goodwin L."/>
            <person name="Pitluck S."/>
            <person name="Kyrpides N."/>
            <person name="Mavromatis K."/>
            <person name="Ivanova N."/>
            <person name="Ovchinnikova G."/>
            <person name="Chertkov O."/>
            <person name="Detter J.C."/>
            <person name="Han C."/>
            <person name="Larimer F."/>
            <person name="Land M."/>
            <person name="Hauser L."/>
            <person name="Markowitz V."/>
            <person name="Cheng J.-F."/>
            <person name="Hugenholtz P."/>
            <person name="Woyke T."/>
            <person name="Wu D."/>
            <person name="Tindall B."/>
            <person name="Pomrenke H.G."/>
            <person name="Brambilla E."/>
            <person name="Klenk H.-P."/>
            <person name="Eisen J.A."/>
        </authorList>
    </citation>
    <scope>NUCLEOTIDE SEQUENCE [LARGE SCALE GENOMIC DNA]</scope>
    <source>
        <strain evidence="7">ATCC 33744 / DSM 2228 / GSL</strain>
    </source>
</reference>
<dbReference type="HOGENOM" id="CLU_064903_0_0_9"/>
<feature type="compositionally biased region" description="Basic and acidic residues" evidence="4">
    <location>
        <begin position="99"/>
        <end position="113"/>
    </location>
</feature>
<evidence type="ECO:0000256" key="2">
    <source>
        <dbReference type="ARBA" id="ARBA00024446"/>
    </source>
</evidence>
<accession>E3DN31</accession>
<dbReference type="InterPro" id="IPR050575">
    <property type="entry name" value="BMC_shell"/>
</dbReference>
<evidence type="ECO:0000313" key="7">
    <source>
        <dbReference type="Proteomes" id="UP000006866"/>
    </source>
</evidence>
<comment type="subcellular location">
    <subcellularLocation>
        <location evidence="1">Bacterial microcompartment</location>
    </subcellularLocation>
</comment>
<evidence type="ECO:0000259" key="5">
    <source>
        <dbReference type="PROSITE" id="PS51930"/>
    </source>
</evidence>
<dbReference type="Gene3D" id="3.30.70.1710">
    <property type="match status" value="1"/>
</dbReference>
<evidence type="ECO:0000256" key="1">
    <source>
        <dbReference type="ARBA" id="ARBA00024322"/>
    </source>
</evidence>
<organism evidence="6 7">
    <name type="scientific">Halanaerobium praevalens (strain ATCC 33744 / DSM 2228 / GSL)</name>
    <dbReference type="NCBI Taxonomy" id="572479"/>
    <lineage>
        <taxon>Bacteria</taxon>
        <taxon>Bacillati</taxon>
        <taxon>Bacillota</taxon>
        <taxon>Clostridia</taxon>
        <taxon>Halanaerobiales</taxon>
        <taxon>Halanaerobiaceae</taxon>
        <taxon>Halanaerobium</taxon>
    </lineage>
</organism>
<name>E3DN31_HALPG</name>
<dbReference type="InterPro" id="IPR000249">
    <property type="entry name" value="BMC_dom"/>
</dbReference>
<feature type="compositionally biased region" description="Basic and acidic residues" evidence="4">
    <location>
        <begin position="161"/>
        <end position="176"/>
    </location>
</feature>
<evidence type="ECO:0000256" key="4">
    <source>
        <dbReference type="SAM" id="MobiDB-lite"/>
    </source>
</evidence>
<dbReference type="STRING" id="572479.Hprae_0280"/>
<feature type="compositionally biased region" description="Basic and acidic residues" evidence="4">
    <location>
        <begin position="120"/>
        <end position="140"/>
    </location>
</feature>
<feature type="domain" description="BMC" evidence="5">
    <location>
        <begin position="5"/>
        <end position="89"/>
    </location>
</feature>
<gene>
    <name evidence="6" type="ordered locus">Hprae_0280</name>
</gene>
<dbReference type="GO" id="GO:0031469">
    <property type="term" value="C:bacterial microcompartment"/>
    <property type="evidence" value="ECO:0007669"/>
    <property type="project" value="UniProtKB-SubCell"/>
</dbReference>
<dbReference type="Proteomes" id="UP000006866">
    <property type="component" value="Chromosome"/>
</dbReference>
<dbReference type="InterPro" id="IPR037233">
    <property type="entry name" value="CcmK-like_sf"/>
</dbReference>
<feature type="compositionally biased region" description="Polar residues" evidence="4">
    <location>
        <begin position="89"/>
        <end position="98"/>
    </location>
</feature>